<proteinExistence type="predicted"/>
<name>A0A0E9QNJ4_ANGAN</name>
<reference evidence="1" key="2">
    <citation type="journal article" date="2015" name="Fish Shellfish Immunol.">
        <title>Early steps in the European eel (Anguilla anguilla)-Vibrio vulnificus interaction in the gills: Role of the RtxA13 toxin.</title>
        <authorList>
            <person name="Callol A."/>
            <person name="Pajuelo D."/>
            <person name="Ebbesson L."/>
            <person name="Teles M."/>
            <person name="MacKenzie S."/>
            <person name="Amaro C."/>
        </authorList>
    </citation>
    <scope>NUCLEOTIDE SEQUENCE</scope>
</reference>
<protein>
    <submittedName>
        <fullName evidence="1">Uncharacterized protein</fullName>
    </submittedName>
</protein>
<sequence length="50" mass="5900">MISGQLFNSRILPERKLSCFVSHKTFILLECENYIAFIRFSFTFMYGRGS</sequence>
<dbReference type="AlphaFoldDB" id="A0A0E9QNJ4"/>
<dbReference type="EMBL" id="GBXM01090717">
    <property type="protein sequence ID" value="JAH17860.1"/>
    <property type="molecule type" value="Transcribed_RNA"/>
</dbReference>
<accession>A0A0E9QNJ4</accession>
<reference evidence="1" key="1">
    <citation type="submission" date="2014-11" db="EMBL/GenBank/DDBJ databases">
        <authorList>
            <person name="Amaro Gonzalez C."/>
        </authorList>
    </citation>
    <scope>NUCLEOTIDE SEQUENCE</scope>
</reference>
<organism evidence="1">
    <name type="scientific">Anguilla anguilla</name>
    <name type="common">European freshwater eel</name>
    <name type="synonym">Muraena anguilla</name>
    <dbReference type="NCBI Taxonomy" id="7936"/>
    <lineage>
        <taxon>Eukaryota</taxon>
        <taxon>Metazoa</taxon>
        <taxon>Chordata</taxon>
        <taxon>Craniata</taxon>
        <taxon>Vertebrata</taxon>
        <taxon>Euteleostomi</taxon>
        <taxon>Actinopterygii</taxon>
        <taxon>Neopterygii</taxon>
        <taxon>Teleostei</taxon>
        <taxon>Anguilliformes</taxon>
        <taxon>Anguillidae</taxon>
        <taxon>Anguilla</taxon>
    </lineage>
</organism>
<evidence type="ECO:0000313" key="1">
    <source>
        <dbReference type="EMBL" id="JAH17860.1"/>
    </source>
</evidence>